<dbReference type="EMBL" id="JABAFA010000075">
    <property type="protein sequence ID" value="NMD99891.1"/>
    <property type="molecule type" value="Genomic_DNA"/>
</dbReference>
<organism evidence="1 2">
    <name type="scientific">Selenomonas bovis</name>
    <dbReference type="NCBI Taxonomy" id="416586"/>
    <lineage>
        <taxon>Bacteria</taxon>
        <taxon>Bacillati</taxon>
        <taxon>Bacillota</taxon>
        <taxon>Negativicutes</taxon>
        <taxon>Selenomonadales</taxon>
        <taxon>Selenomonadaceae</taxon>
        <taxon>Selenomonas</taxon>
    </lineage>
</organism>
<protein>
    <submittedName>
        <fullName evidence="1">Uncharacterized protein</fullName>
    </submittedName>
</protein>
<comment type="caution">
    <text evidence="1">The sequence shown here is derived from an EMBL/GenBank/DDBJ whole genome shotgun (WGS) entry which is preliminary data.</text>
</comment>
<evidence type="ECO:0000313" key="2">
    <source>
        <dbReference type="Proteomes" id="UP000543804"/>
    </source>
</evidence>
<evidence type="ECO:0000313" key="1">
    <source>
        <dbReference type="EMBL" id="NMD99891.1"/>
    </source>
</evidence>
<dbReference type="Proteomes" id="UP000543804">
    <property type="component" value="Unassembled WGS sequence"/>
</dbReference>
<keyword evidence="2" id="KW-1185">Reference proteome</keyword>
<gene>
    <name evidence="1" type="ORF">HF878_10590</name>
</gene>
<accession>A0A848BFW3</accession>
<dbReference type="AlphaFoldDB" id="A0A848BFW3"/>
<name>A0A848BFW3_9FIRM</name>
<proteinExistence type="predicted"/>
<dbReference type="RefSeq" id="WP_170078081.1">
    <property type="nucleotide sequence ID" value="NZ_JABAFA010000075.1"/>
</dbReference>
<reference evidence="1 2" key="1">
    <citation type="submission" date="2020-04" db="EMBL/GenBank/DDBJ databases">
        <authorList>
            <person name="Hitch T.C.A."/>
            <person name="Wylensek D."/>
            <person name="Clavel T."/>
        </authorList>
    </citation>
    <scope>NUCLEOTIDE SEQUENCE [LARGE SCALE GENOMIC DNA]</scope>
    <source>
        <strain evidence="1 2">PG-130-P53-12</strain>
    </source>
</reference>
<sequence length="97" mass="10510">MSKWTEIRDGALDAMKQGALNVAEETKKQFLANFIEAGVPVIEEYAAQFTAKVKEQAAGEAGWTKIRDAIVIPFAVQIGLYIGKQILQAVQTQTAAA</sequence>